<protein>
    <submittedName>
        <fullName evidence="1">Uncharacterized protein</fullName>
    </submittedName>
</protein>
<comment type="caution">
    <text evidence="1">The sequence shown here is derived from an EMBL/GenBank/DDBJ whole genome shotgun (WGS) entry which is preliminary data.</text>
</comment>
<evidence type="ECO:0000313" key="1">
    <source>
        <dbReference type="EMBL" id="GGA18574.1"/>
    </source>
</evidence>
<gene>
    <name evidence="1" type="ORF">GCM10010981_03030</name>
</gene>
<keyword evidence="2" id="KW-1185">Reference proteome</keyword>
<dbReference type="EMBL" id="BMJA01000001">
    <property type="protein sequence ID" value="GGA18574.1"/>
    <property type="molecule type" value="Genomic_DNA"/>
</dbReference>
<accession>A0ABQ1FJJ0</accession>
<evidence type="ECO:0000313" key="2">
    <source>
        <dbReference type="Proteomes" id="UP000620046"/>
    </source>
</evidence>
<sequence>MGVMVIVAYRPKPGCAEDLEALVREHVPCLRTLGLVTDRPAQAMRGLDGIIVEVFEWKDGAIEDAHASARVVDLWERFAAVCDYVPLRELPEAEKMFAEFRSLELPAQALS</sequence>
<dbReference type="Proteomes" id="UP000620046">
    <property type="component" value="Unassembled WGS sequence"/>
</dbReference>
<proteinExistence type="predicted"/>
<reference evidence="2" key="1">
    <citation type="journal article" date="2019" name="Int. J. Syst. Evol. Microbiol.">
        <title>The Global Catalogue of Microorganisms (GCM) 10K type strain sequencing project: providing services to taxonomists for standard genome sequencing and annotation.</title>
        <authorList>
            <consortium name="The Broad Institute Genomics Platform"/>
            <consortium name="The Broad Institute Genome Sequencing Center for Infectious Disease"/>
            <person name="Wu L."/>
            <person name="Ma J."/>
        </authorList>
    </citation>
    <scope>NUCLEOTIDE SEQUENCE [LARGE SCALE GENOMIC DNA]</scope>
    <source>
        <strain evidence="2">CGMCC 1.15439</strain>
    </source>
</reference>
<name>A0ABQ1FJJ0_9GAMM</name>
<dbReference type="RefSeq" id="WP_188792509.1">
    <property type="nucleotide sequence ID" value="NZ_BMJA01000001.1"/>
</dbReference>
<organism evidence="1 2">
    <name type="scientific">Dyella nitratireducens</name>
    <dbReference type="NCBI Taxonomy" id="1849580"/>
    <lineage>
        <taxon>Bacteria</taxon>
        <taxon>Pseudomonadati</taxon>
        <taxon>Pseudomonadota</taxon>
        <taxon>Gammaproteobacteria</taxon>
        <taxon>Lysobacterales</taxon>
        <taxon>Rhodanobacteraceae</taxon>
        <taxon>Dyella</taxon>
    </lineage>
</organism>